<comment type="caution">
    <text evidence="1">The sequence shown here is derived from an EMBL/GenBank/DDBJ whole genome shotgun (WGS) entry which is preliminary data.</text>
</comment>
<accession>A0A2P6P747</accession>
<proteinExistence type="predicted"/>
<keyword evidence="2" id="KW-1185">Reference proteome</keyword>
<gene>
    <name evidence="1" type="ORF">RchiOBHm_Chr7g0198381</name>
</gene>
<evidence type="ECO:0000313" key="1">
    <source>
        <dbReference type="EMBL" id="PRQ17749.1"/>
    </source>
</evidence>
<dbReference type="EMBL" id="PDCK01000045">
    <property type="protein sequence ID" value="PRQ17749.1"/>
    <property type="molecule type" value="Genomic_DNA"/>
</dbReference>
<dbReference type="AlphaFoldDB" id="A0A2P6P747"/>
<protein>
    <submittedName>
        <fullName evidence="1">Uncharacterized protein</fullName>
    </submittedName>
</protein>
<reference evidence="1 2" key="1">
    <citation type="journal article" date="2018" name="Nat. Genet.">
        <title>The Rosa genome provides new insights in the design of modern roses.</title>
        <authorList>
            <person name="Bendahmane M."/>
        </authorList>
    </citation>
    <scope>NUCLEOTIDE SEQUENCE [LARGE SCALE GENOMIC DNA]</scope>
    <source>
        <strain evidence="2">cv. Old Blush</strain>
    </source>
</reference>
<dbReference type="Gramene" id="PRQ17749">
    <property type="protein sequence ID" value="PRQ17749"/>
    <property type="gene ID" value="RchiOBHm_Chr7g0198381"/>
</dbReference>
<dbReference type="Proteomes" id="UP000238479">
    <property type="component" value="Chromosome 7"/>
</dbReference>
<sequence>MLIHHYLSLLSFQFQTKHTFTIFGRESRCENSPLAVMLSYIITERGRHDTVWLPRIGGEMQEISLEDVLDSRFVPGHIRFVAGNQVHILVRINLGSPIFGH</sequence>
<name>A0A2P6P747_ROSCH</name>
<evidence type="ECO:0000313" key="2">
    <source>
        <dbReference type="Proteomes" id="UP000238479"/>
    </source>
</evidence>
<organism evidence="1 2">
    <name type="scientific">Rosa chinensis</name>
    <name type="common">China rose</name>
    <dbReference type="NCBI Taxonomy" id="74649"/>
    <lineage>
        <taxon>Eukaryota</taxon>
        <taxon>Viridiplantae</taxon>
        <taxon>Streptophyta</taxon>
        <taxon>Embryophyta</taxon>
        <taxon>Tracheophyta</taxon>
        <taxon>Spermatophyta</taxon>
        <taxon>Magnoliopsida</taxon>
        <taxon>eudicotyledons</taxon>
        <taxon>Gunneridae</taxon>
        <taxon>Pentapetalae</taxon>
        <taxon>rosids</taxon>
        <taxon>fabids</taxon>
        <taxon>Rosales</taxon>
        <taxon>Rosaceae</taxon>
        <taxon>Rosoideae</taxon>
        <taxon>Rosoideae incertae sedis</taxon>
        <taxon>Rosa</taxon>
    </lineage>
</organism>